<dbReference type="AlphaFoldDB" id="A0A804K0J3"/>
<dbReference type="Gramene" id="Ma07_t27520.1">
    <property type="protein sequence ID" value="Ma07_p27520.1"/>
    <property type="gene ID" value="Ma07_g27520"/>
</dbReference>
<dbReference type="InParanoid" id="A0A804K0J3"/>
<name>A0A804K0J3_MUSAM</name>
<evidence type="ECO:0000313" key="3">
    <source>
        <dbReference type="Proteomes" id="UP000012960"/>
    </source>
</evidence>
<accession>A0A804K0J3</accession>
<proteinExistence type="predicted"/>
<reference evidence="2" key="2">
    <citation type="submission" date="2021-05" db="UniProtKB">
        <authorList>
            <consortium name="EnsemblPlants"/>
        </authorList>
    </citation>
    <scope>IDENTIFICATION</scope>
    <source>
        <strain evidence="2">subsp. malaccensis</strain>
    </source>
</reference>
<dbReference type="EMBL" id="HG996473">
    <property type="protein sequence ID" value="CAG1857937.1"/>
    <property type="molecule type" value="Genomic_DNA"/>
</dbReference>
<dbReference type="EnsemblPlants" id="Ma07_t27520.1">
    <property type="protein sequence ID" value="Ma07_p27520.1"/>
    <property type="gene ID" value="Ma07_g27520"/>
</dbReference>
<keyword evidence="3" id="KW-1185">Reference proteome</keyword>
<evidence type="ECO:0000313" key="1">
    <source>
        <dbReference type="EMBL" id="CAG1857937.1"/>
    </source>
</evidence>
<reference evidence="1" key="1">
    <citation type="submission" date="2021-03" db="EMBL/GenBank/DDBJ databases">
        <authorList>
            <consortium name="Genoscope - CEA"/>
            <person name="William W."/>
        </authorList>
    </citation>
    <scope>NUCLEOTIDE SEQUENCE</scope>
    <source>
        <strain evidence="1">Doubled-haploid Pahang</strain>
    </source>
</reference>
<sequence>MTLLCKLFSAQSLENRNSCGIISALPLTTIFLQFCKPGNFNGILPSTTMIHVELPFISCFHIEIKSTQLDYNLCKLVFGNLFESLQVLIGAQDAIITLWF</sequence>
<evidence type="ECO:0000313" key="2">
    <source>
        <dbReference type="EnsemblPlants" id="Ma07_p27520.1"/>
    </source>
</evidence>
<dbReference type="Proteomes" id="UP000012960">
    <property type="component" value="Unplaced"/>
</dbReference>
<organism evidence="2 3">
    <name type="scientific">Musa acuminata subsp. malaccensis</name>
    <name type="common">Wild banana</name>
    <name type="synonym">Musa malaccensis</name>
    <dbReference type="NCBI Taxonomy" id="214687"/>
    <lineage>
        <taxon>Eukaryota</taxon>
        <taxon>Viridiplantae</taxon>
        <taxon>Streptophyta</taxon>
        <taxon>Embryophyta</taxon>
        <taxon>Tracheophyta</taxon>
        <taxon>Spermatophyta</taxon>
        <taxon>Magnoliopsida</taxon>
        <taxon>Liliopsida</taxon>
        <taxon>Zingiberales</taxon>
        <taxon>Musaceae</taxon>
        <taxon>Musa</taxon>
    </lineage>
</organism>
<gene>
    <name evidence="1" type="ORF">GSMUA_27010.1</name>
</gene>
<protein>
    <submittedName>
        <fullName evidence="1">(wild Malaysian banana) hypothetical protein</fullName>
    </submittedName>
</protein>